<organism evidence="2 3">
    <name type="scientific">Dreissena polymorpha</name>
    <name type="common">Zebra mussel</name>
    <name type="synonym">Mytilus polymorpha</name>
    <dbReference type="NCBI Taxonomy" id="45954"/>
    <lineage>
        <taxon>Eukaryota</taxon>
        <taxon>Metazoa</taxon>
        <taxon>Spiralia</taxon>
        <taxon>Lophotrochozoa</taxon>
        <taxon>Mollusca</taxon>
        <taxon>Bivalvia</taxon>
        <taxon>Autobranchia</taxon>
        <taxon>Heteroconchia</taxon>
        <taxon>Euheterodonta</taxon>
        <taxon>Imparidentia</taxon>
        <taxon>Neoheterodontei</taxon>
        <taxon>Myida</taxon>
        <taxon>Dreissenoidea</taxon>
        <taxon>Dreissenidae</taxon>
        <taxon>Dreissena</taxon>
    </lineage>
</organism>
<sequence>MMASSKPVGQCCKHDPNWRSKVNWLLNSLRDTLIPAKYIARFYHLLCTCEEHVAREMGNPWESITDEHLADAVNFLDNHISQNPRNPASQVIRKMLEDLRKAGEINEQKANRDCPHPVRQSSALRLLFLLRRCIEQDYGMFESTRQSVQQQQPRVPVRVERTQTFELRGITEEMIGHIIGNNGSKLLPLQRRHACKIVIESKKDGERRIVNAVITKKVKNVDSLKEIYDDLQALADDEKSSLERYQGNVDMEQDDSVNSDDSGNLSSPAEIANLSLGATGTDEPPANQLGASQGTAANQRGASLSAAANQQGASFGNPASQEGASNAEDNRNAGPNANGKRPAADAPIAAMGGAASAEERPSVCLVHDRRWAATFQFMLSRCYTIINLARKECRPFWRFICVCDEPRPDVRLYFPGTINHNMERFKHALGEWPHECQTIIQPVIGQCDRGENAETWFSLVKFAFAYDAILTKHPEMLHQDYKLPGVDFVKRLNEAASQPGPSGREGGAEGGVAAGWGVPGVAGASGIERFTHTTAATTAAALPDRPDMVDNRLVTLKRVTPADWDEDCYFHGKKKKFKFQCVTNLLHKDGQLPTGLNIPFSLAVCVCNETFDRKDYYKTERDLDSDCLTMRIHLKCVRGAGKATFEPLIKVLEDYQKDKQITCGLVKLVYHFNQVLRKKLDEYTILKRLHKQPK</sequence>
<reference evidence="2" key="2">
    <citation type="submission" date="2020-11" db="EMBL/GenBank/DDBJ databases">
        <authorList>
            <person name="McCartney M.A."/>
            <person name="Auch B."/>
            <person name="Kono T."/>
            <person name="Mallez S."/>
            <person name="Becker A."/>
            <person name="Gohl D.M."/>
            <person name="Silverstein K.A.T."/>
            <person name="Koren S."/>
            <person name="Bechman K.B."/>
            <person name="Herman A."/>
            <person name="Abrahante J.E."/>
            <person name="Garbe J."/>
        </authorList>
    </citation>
    <scope>NUCLEOTIDE SEQUENCE</scope>
    <source>
        <strain evidence="2">Duluth1</strain>
        <tissue evidence="2">Whole animal</tissue>
    </source>
</reference>
<feature type="compositionally biased region" description="Polar residues" evidence="1">
    <location>
        <begin position="289"/>
        <end position="324"/>
    </location>
</feature>
<dbReference type="EMBL" id="JAIWYP010000009">
    <property type="protein sequence ID" value="KAH3772751.1"/>
    <property type="molecule type" value="Genomic_DNA"/>
</dbReference>
<dbReference type="Gene3D" id="3.30.1370.10">
    <property type="entry name" value="K Homology domain, type 1"/>
    <property type="match status" value="1"/>
</dbReference>
<evidence type="ECO:0000256" key="1">
    <source>
        <dbReference type="SAM" id="MobiDB-lite"/>
    </source>
</evidence>
<dbReference type="OrthoDB" id="6113198at2759"/>
<evidence type="ECO:0008006" key="4">
    <source>
        <dbReference type="Google" id="ProtNLM"/>
    </source>
</evidence>
<feature type="region of interest" description="Disordered" evidence="1">
    <location>
        <begin position="248"/>
        <end position="344"/>
    </location>
</feature>
<dbReference type="AlphaFoldDB" id="A0A9D4E5M6"/>
<protein>
    <recommendedName>
        <fullName evidence="4">K Homology domain-containing protein</fullName>
    </recommendedName>
</protein>
<accession>A0A9D4E5M6</accession>
<name>A0A9D4E5M6_DREPO</name>
<dbReference type="InterPro" id="IPR036612">
    <property type="entry name" value="KH_dom_type_1_sf"/>
</dbReference>
<keyword evidence="3" id="KW-1185">Reference proteome</keyword>
<gene>
    <name evidence="2" type="ORF">DPMN_174096</name>
</gene>
<proteinExistence type="predicted"/>
<evidence type="ECO:0000313" key="3">
    <source>
        <dbReference type="Proteomes" id="UP000828390"/>
    </source>
</evidence>
<dbReference type="GO" id="GO:0003723">
    <property type="term" value="F:RNA binding"/>
    <property type="evidence" value="ECO:0007669"/>
    <property type="project" value="InterPro"/>
</dbReference>
<reference evidence="2" key="1">
    <citation type="journal article" date="2019" name="bioRxiv">
        <title>The Genome of the Zebra Mussel, Dreissena polymorpha: A Resource for Invasive Species Research.</title>
        <authorList>
            <person name="McCartney M.A."/>
            <person name="Auch B."/>
            <person name="Kono T."/>
            <person name="Mallez S."/>
            <person name="Zhang Y."/>
            <person name="Obille A."/>
            <person name="Becker A."/>
            <person name="Abrahante J.E."/>
            <person name="Garbe J."/>
            <person name="Badalamenti J.P."/>
            <person name="Herman A."/>
            <person name="Mangelson H."/>
            <person name="Liachko I."/>
            <person name="Sullivan S."/>
            <person name="Sone E.D."/>
            <person name="Koren S."/>
            <person name="Silverstein K.A.T."/>
            <person name="Beckman K.B."/>
            <person name="Gohl D.M."/>
        </authorList>
    </citation>
    <scope>NUCLEOTIDE SEQUENCE</scope>
    <source>
        <strain evidence="2">Duluth1</strain>
        <tissue evidence="2">Whole animal</tissue>
    </source>
</reference>
<dbReference type="Proteomes" id="UP000828390">
    <property type="component" value="Unassembled WGS sequence"/>
</dbReference>
<comment type="caution">
    <text evidence="2">The sequence shown here is derived from an EMBL/GenBank/DDBJ whole genome shotgun (WGS) entry which is preliminary data.</text>
</comment>
<evidence type="ECO:0000313" key="2">
    <source>
        <dbReference type="EMBL" id="KAH3772751.1"/>
    </source>
</evidence>